<dbReference type="EMBL" id="JAINUG010000314">
    <property type="protein sequence ID" value="KAJ8378697.1"/>
    <property type="molecule type" value="Genomic_DNA"/>
</dbReference>
<reference evidence="2" key="1">
    <citation type="journal article" date="2023" name="Science">
        <title>Genome structures resolve the early diversification of teleost fishes.</title>
        <authorList>
            <person name="Parey E."/>
            <person name="Louis A."/>
            <person name="Montfort J."/>
            <person name="Bouchez O."/>
            <person name="Roques C."/>
            <person name="Iampietro C."/>
            <person name="Lluch J."/>
            <person name="Castinel A."/>
            <person name="Donnadieu C."/>
            <person name="Desvignes T."/>
            <person name="Floi Bucao C."/>
            <person name="Jouanno E."/>
            <person name="Wen M."/>
            <person name="Mejri S."/>
            <person name="Dirks R."/>
            <person name="Jansen H."/>
            <person name="Henkel C."/>
            <person name="Chen W.J."/>
            <person name="Zahm M."/>
            <person name="Cabau C."/>
            <person name="Klopp C."/>
            <person name="Thompson A.W."/>
            <person name="Robinson-Rechavi M."/>
            <person name="Braasch I."/>
            <person name="Lecointre G."/>
            <person name="Bobe J."/>
            <person name="Postlethwait J.H."/>
            <person name="Berthelot C."/>
            <person name="Roest Crollius H."/>
            <person name="Guiguen Y."/>
        </authorList>
    </citation>
    <scope>NUCLEOTIDE SEQUENCE</scope>
    <source>
        <strain evidence="2">NC1722</strain>
    </source>
</reference>
<name>A0AAD7W4L5_9TELE</name>
<proteinExistence type="predicted"/>
<accession>A0AAD7W4L5</accession>
<keyword evidence="3" id="KW-1185">Reference proteome</keyword>
<sequence length="135" mass="14836">MALSGFSSRRLLRITASQHRDSDLPCRRITSPRLGTLKRTRQPRWLPTQAAWRRRDARGLTSADSERRTSPPPERASPLAATDAHNGRQSPRFPRASGPNAIASAFSILKTGLQTLRMISALEVEKPVLGASRAG</sequence>
<feature type="compositionally biased region" description="Basic and acidic residues" evidence="1">
    <location>
        <begin position="53"/>
        <end position="69"/>
    </location>
</feature>
<comment type="caution">
    <text evidence="2">The sequence shown here is derived from an EMBL/GenBank/DDBJ whole genome shotgun (WGS) entry which is preliminary data.</text>
</comment>
<evidence type="ECO:0000256" key="1">
    <source>
        <dbReference type="SAM" id="MobiDB-lite"/>
    </source>
</evidence>
<gene>
    <name evidence="2" type="ORF">AAFF_G00237460</name>
</gene>
<dbReference type="Proteomes" id="UP001221898">
    <property type="component" value="Unassembled WGS sequence"/>
</dbReference>
<dbReference type="AlphaFoldDB" id="A0AAD7W4L5"/>
<evidence type="ECO:0000313" key="2">
    <source>
        <dbReference type="EMBL" id="KAJ8378697.1"/>
    </source>
</evidence>
<evidence type="ECO:0000313" key="3">
    <source>
        <dbReference type="Proteomes" id="UP001221898"/>
    </source>
</evidence>
<protein>
    <submittedName>
        <fullName evidence="2">Uncharacterized protein</fullName>
    </submittedName>
</protein>
<organism evidence="2 3">
    <name type="scientific">Aldrovandia affinis</name>
    <dbReference type="NCBI Taxonomy" id="143900"/>
    <lineage>
        <taxon>Eukaryota</taxon>
        <taxon>Metazoa</taxon>
        <taxon>Chordata</taxon>
        <taxon>Craniata</taxon>
        <taxon>Vertebrata</taxon>
        <taxon>Euteleostomi</taxon>
        <taxon>Actinopterygii</taxon>
        <taxon>Neopterygii</taxon>
        <taxon>Teleostei</taxon>
        <taxon>Notacanthiformes</taxon>
        <taxon>Halosauridae</taxon>
        <taxon>Aldrovandia</taxon>
    </lineage>
</organism>
<feature type="region of interest" description="Disordered" evidence="1">
    <location>
        <begin position="19"/>
        <end position="99"/>
    </location>
</feature>